<dbReference type="InterPro" id="IPR020526">
    <property type="entry name" value="Ribosomal_cL38"/>
</dbReference>
<proteinExistence type="predicted"/>
<dbReference type="GO" id="GO:0003735">
    <property type="term" value="F:structural constituent of ribosome"/>
    <property type="evidence" value="ECO:0007669"/>
    <property type="project" value="InterPro"/>
</dbReference>
<evidence type="ECO:0000313" key="2">
    <source>
        <dbReference type="EMBL" id="GAQ91018.1"/>
    </source>
</evidence>
<dbReference type="Proteomes" id="UP000054558">
    <property type="component" value="Unassembled WGS sequence"/>
</dbReference>
<dbReference type="PANTHER" id="PTHR36798">
    <property type="entry name" value="50S RIBOSOMAL PROTEIN 6, CHLOROPLASTIC"/>
    <property type="match status" value="1"/>
</dbReference>
<sequence length="111" mass="11961">MASTALAGAYSRSLVLTSLPSVAGQSVGQSFPAPVARPCLIEAMRKKKATKHHEHSRPKKHNPYDKNRKPPVYDALPPRPPVLVAESDSEAVQQAQTLISGAHETLRTTIA</sequence>
<keyword evidence="3" id="KW-1185">Reference proteome</keyword>
<accession>A0A1Y1IS78</accession>
<name>A0A1Y1IS78_KLENI</name>
<gene>
    <name evidence="2" type="ORF">KFL_007140010</name>
</gene>
<dbReference type="Pfam" id="PF17257">
    <property type="entry name" value="DUF5323"/>
    <property type="match status" value="1"/>
</dbReference>
<dbReference type="OrthoDB" id="1848184at2759"/>
<dbReference type="EMBL" id="DF237663">
    <property type="protein sequence ID" value="GAQ91018.1"/>
    <property type="molecule type" value="Genomic_DNA"/>
</dbReference>
<reference evidence="2 3" key="1">
    <citation type="journal article" date="2014" name="Nat. Commun.">
        <title>Klebsormidium flaccidum genome reveals primary factors for plant terrestrial adaptation.</title>
        <authorList>
            <person name="Hori K."/>
            <person name="Maruyama F."/>
            <person name="Fujisawa T."/>
            <person name="Togashi T."/>
            <person name="Yamamoto N."/>
            <person name="Seo M."/>
            <person name="Sato S."/>
            <person name="Yamada T."/>
            <person name="Mori H."/>
            <person name="Tajima N."/>
            <person name="Moriyama T."/>
            <person name="Ikeuchi M."/>
            <person name="Watanabe M."/>
            <person name="Wada H."/>
            <person name="Kobayashi K."/>
            <person name="Saito M."/>
            <person name="Masuda T."/>
            <person name="Sasaki-Sekimoto Y."/>
            <person name="Mashiguchi K."/>
            <person name="Awai K."/>
            <person name="Shimojima M."/>
            <person name="Masuda S."/>
            <person name="Iwai M."/>
            <person name="Nobusawa T."/>
            <person name="Narise T."/>
            <person name="Kondo S."/>
            <person name="Saito H."/>
            <person name="Sato R."/>
            <person name="Murakawa M."/>
            <person name="Ihara Y."/>
            <person name="Oshima-Yamada Y."/>
            <person name="Ohtaka K."/>
            <person name="Satoh M."/>
            <person name="Sonobe K."/>
            <person name="Ishii M."/>
            <person name="Ohtani R."/>
            <person name="Kanamori-Sato M."/>
            <person name="Honoki R."/>
            <person name="Miyazaki D."/>
            <person name="Mochizuki H."/>
            <person name="Umetsu J."/>
            <person name="Higashi K."/>
            <person name="Shibata D."/>
            <person name="Kamiya Y."/>
            <person name="Sato N."/>
            <person name="Nakamura Y."/>
            <person name="Tabata S."/>
            <person name="Ida S."/>
            <person name="Kurokawa K."/>
            <person name="Ohta H."/>
        </authorList>
    </citation>
    <scope>NUCLEOTIDE SEQUENCE [LARGE SCALE GENOMIC DNA]</scope>
    <source>
        <strain evidence="2 3">NIES-2285</strain>
    </source>
</reference>
<feature type="compositionally biased region" description="Basic residues" evidence="1">
    <location>
        <begin position="45"/>
        <end position="61"/>
    </location>
</feature>
<dbReference type="PANTHER" id="PTHR36798:SF2">
    <property type="entry name" value="LARGE RIBOSOMAL SUBUNIT PROTEIN CL38"/>
    <property type="match status" value="1"/>
</dbReference>
<protein>
    <submittedName>
        <fullName evidence="2">Uncharacterized protein</fullName>
    </submittedName>
</protein>
<dbReference type="AlphaFoldDB" id="A0A1Y1IS78"/>
<evidence type="ECO:0000313" key="3">
    <source>
        <dbReference type="Proteomes" id="UP000054558"/>
    </source>
</evidence>
<evidence type="ECO:0000256" key="1">
    <source>
        <dbReference type="SAM" id="MobiDB-lite"/>
    </source>
</evidence>
<organism evidence="2 3">
    <name type="scientific">Klebsormidium nitens</name>
    <name type="common">Green alga</name>
    <name type="synonym">Ulothrix nitens</name>
    <dbReference type="NCBI Taxonomy" id="105231"/>
    <lineage>
        <taxon>Eukaryota</taxon>
        <taxon>Viridiplantae</taxon>
        <taxon>Streptophyta</taxon>
        <taxon>Klebsormidiophyceae</taxon>
        <taxon>Klebsormidiales</taxon>
        <taxon>Klebsormidiaceae</taxon>
        <taxon>Klebsormidium</taxon>
    </lineage>
</organism>
<dbReference type="GO" id="GO:0005840">
    <property type="term" value="C:ribosome"/>
    <property type="evidence" value="ECO:0007669"/>
    <property type="project" value="InterPro"/>
</dbReference>
<dbReference type="GO" id="GO:0019843">
    <property type="term" value="F:rRNA binding"/>
    <property type="evidence" value="ECO:0007669"/>
    <property type="project" value="InterPro"/>
</dbReference>
<dbReference type="GO" id="GO:0009507">
    <property type="term" value="C:chloroplast"/>
    <property type="evidence" value="ECO:0007669"/>
    <property type="project" value="InterPro"/>
</dbReference>
<feature type="region of interest" description="Disordered" evidence="1">
    <location>
        <begin position="44"/>
        <end position="82"/>
    </location>
</feature>
<dbReference type="GO" id="GO:0006412">
    <property type="term" value="P:translation"/>
    <property type="evidence" value="ECO:0007669"/>
    <property type="project" value="InterPro"/>
</dbReference>